<keyword evidence="1" id="KW-0472">Membrane</keyword>
<dbReference type="Proteomes" id="UP000327118">
    <property type="component" value="Unassembled WGS sequence"/>
</dbReference>
<protein>
    <submittedName>
        <fullName evidence="2">Uncharacterized protein</fullName>
    </submittedName>
</protein>
<feature type="transmembrane region" description="Helical" evidence="1">
    <location>
        <begin position="42"/>
        <end position="64"/>
    </location>
</feature>
<reference evidence="3" key="1">
    <citation type="submission" date="2019-04" db="EMBL/GenBank/DDBJ databases">
        <title>Friends and foes A comparative genomics studyof 23 Aspergillus species from section Flavi.</title>
        <authorList>
            <consortium name="DOE Joint Genome Institute"/>
            <person name="Kjaerbolling I."/>
            <person name="Vesth T."/>
            <person name="Frisvad J.C."/>
            <person name="Nybo J.L."/>
            <person name="Theobald S."/>
            <person name="Kildgaard S."/>
            <person name="Isbrandt T."/>
            <person name="Kuo A."/>
            <person name="Sato A."/>
            <person name="Lyhne E.K."/>
            <person name="Kogle M.E."/>
            <person name="Wiebenga A."/>
            <person name="Kun R.S."/>
            <person name="Lubbers R.J."/>
            <person name="Makela M.R."/>
            <person name="Barry K."/>
            <person name="Chovatia M."/>
            <person name="Clum A."/>
            <person name="Daum C."/>
            <person name="Haridas S."/>
            <person name="He G."/>
            <person name="LaButti K."/>
            <person name="Lipzen A."/>
            <person name="Mondo S."/>
            <person name="Riley R."/>
            <person name="Salamov A."/>
            <person name="Simmons B.A."/>
            <person name="Magnuson J.K."/>
            <person name="Henrissat B."/>
            <person name="Mortensen U.H."/>
            <person name="Larsen T.O."/>
            <person name="Devries R.P."/>
            <person name="Grigoriev I.V."/>
            <person name="Machida M."/>
            <person name="Baker S.E."/>
            <person name="Andersen M.R."/>
        </authorList>
    </citation>
    <scope>NUCLEOTIDE SEQUENCE [LARGE SCALE GENOMIC DNA]</scope>
    <source>
        <strain evidence="3">CBS 553.77</strain>
    </source>
</reference>
<evidence type="ECO:0000313" key="2">
    <source>
        <dbReference type="EMBL" id="KAE8354232.1"/>
    </source>
</evidence>
<accession>A0A5N6Z989</accession>
<sequence length="76" mass="8784">MPLRPLSFTYRIESVDRIRVNASFATRPRIGMLPPRDLPVSFFTFWIVAFGVLNGLVGMLLMITDKCVYSLIYRED</sequence>
<dbReference type="EMBL" id="ML739077">
    <property type="protein sequence ID" value="KAE8354232.1"/>
    <property type="molecule type" value="Genomic_DNA"/>
</dbReference>
<proteinExistence type="predicted"/>
<evidence type="ECO:0000256" key="1">
    <source>
        <dbReference type="SAM" id="Phobius"/>
    </source>
</evidence>
<keyword evidence="1" id="KW-0812">Transmembrane</keyword>
<name>A0A5N6Z989_9EURO</name>
<keyword evidence="1" id="KW-1133">Transmembrane helix</keyword>
<organism evidence="2 3">
    <name type="scientific">Aspergillus coremiiformis</name>
    <dbReference type="NCBI Taxonomy" id="138285"/>
    <lineage>
        <taxon>Eukaryota</taxon>
        <taxon>Fungi</taxon>
        <taxon>Dikarya</taxon>
        <taxon>Ascomycota</taxon>
        <taxon>Pezizomycotina</taxon>
        <taxon>Eurotiomycetes</taxon>
        <taxon>Eurotiomycetidae</taxon>
        <taxon>Eurotiales</taxon>
        <taxon>Aspergillaceae</taxon>
        <taxon>Aspergillus</taxon>
        <taxon>Aspergillus subgen. Circumdati</taxon>
    </lineage>
</organism>
<keyword evidence="3" id="KW-1185">Reference proteome</keyword>
<evidence type="ECO:0000313" key="3">
    <source>
        <dbReference type="Proteomes" id="UP000327118"/>
    </source>
</evidence>
<dbReference type="AlphaFoldDB" id="A0A5N6Z989"/>
<gene>
    <name evidence="2" type="ORF">BDV28DRAFT_131497</name>
</gene>